<evidence type="ECO:0000313" key="9">
    <source>
        <dbReference type="EMBL" id="CAE6493523.1"/>
    </source>
</evidence>
<keyword evidence="6 8" id="KW-0460">Magnesium</keyword>
<dbReference type="HAMAP" id="MF_01471">
    <property type="entry name" value="Cas2"/>
    <property type="match status" value="1"/>
</dbReference>
<evidence type="ECO:0000313" key="10">
    <source>
        <dbReference type="Proteomes" id="UP000655759"/>
    </source>
</evidence>
<keyword evidence="3 8" id="KW-0479">Metal-binding</keyword>
<feature type="binding site" evidence="8">
    <location>
        <position position="11"/>
    </location>
    <ligand>
        <name>Mg(2+)</name>
        <dbReference type="ChEBI" id="CHEBI:18420"/>
        <note>catalytic</note>
    </ligand>
</feature>
<dbReference type="CDD" id="cd09725">
    <property type="entry name" value="Cas2_I_II_III"/>
    <property type="match status" value="1"/>
</dbReference>
<evidence type="ECO:0000256" key="3">
    <source>
        <dbReference type="ARBA" id="ARBA00022723"/>
    </source>
</evidence>
<organism evidence="9 10">
    <name type="scientific">Candidatus Nitrosotenuis uzonensis</name>
    <dbReference type="NCBI Taxonomy" id="1407055"/>
    <lineage>
        <taxon>Archaea</taxon>
        <taxon>Nitrososphaerota</taxon>
        <taxon>Candidatus Nitrosotenuis</taxon>
    </lineage>
</organism>
<comment type="caution">
    <text evidence="9">The sequence shown here is derived from an EMBL/GenBank/DDBJ whole genome shotgun (WGS) entry which is preliminary data.</text>
</comment>
<dbReference type="NCBIfam" id="TIGR01573">
    <property type="entry name" value="cas2"/>
    <property type="match status" value="1"/>
</dbReference>
<proteinExistence type="inferred from homology"/>
<comment type="function">
    <text evidence="8">CRISPR (clustered regularly interspaced short palindromic repeat), is an adaptive immune system that provides protection against mobile genetic elements (viruses, transposable elements and conjugative plasmids). CRISPR clusters contain sequences complementary to antecedent mobile elements and target invading nucleic acids. CRISPR clusters are transcribed and processed into CRISPR RNA (crRNA). Functions as a ssRNA-specific endoribonuclease. Involved in the integration of spacer DNA into the CRISPR cassette.</text>
</comment>
<dbReference type="InterPro" id="IPR021127">
    <property type="entry name" value="CRISPR_associated_Cas2"/>
</dbReference>
<evidence type="ECO:0000256" key="4">
    <source>
        <dbReference type="ARBA" id="ARBA00022759"/>
    </source>
</evidence>
<keyword evidence="2 8" id="KW-0540">Nuclease</keyword>
<keyword evidence="5 8" id="KW-0378">Hydrolase</keyword>
<dbReference type="PANTHER" id="PTHR34405:SF3">
    <property type="entry name" value="CRISPR-ASSOCIATED ENDORIBONUCLEASE CAS2 3"/>
    <property type="match status" value="1"/>
</dbReference>
<dbReference type="GO" id="GO:0016787">
    <property type="term" value="F:hydrolase activity"/>
    <property type="evidence" value="ECO:0007669"/>
    <property type="project" value="UniProtKB-KW"/>
</dbReference>
<comment type="similarity">
    <text evidence="8">Belongs to the CRISPR-associated endoribonuclease Cas2 protein family.</text>
</comment>
<protein>
    <recommendedName>
        <fullName evidence="8">CRISPR-associated endoribonuclease Cas2</fullName>
        <ecNumber evidence="8">3.1.-.-</ecNumber>
    </recommendedName>
</protein>
<accession>A0A812F357</accession>
<dbReference type="GO" id="GO:0004521">
    <property type="term" value="F:RNA endonuclease activity"/>
    <property type="evidence" value="ECO:0007669"/>
    <property type="project" value="InterPro"/>
</dbReference>
<comment type="cofactor">
    <cofactor evidence="1 8">
        <name>Mg(2+)</name>
        <dbReference type="ChEBI" id="CHEBI:18420"/>
    </cofactor>
</comment>
<comment type="subunit">
    <text evidence="8">Homodimer, forms a heterotetramer with a Cas1 homodimer.</text>
</comment>
<dbReference type="RefSeq" id="WP_205099028.1">
    <property type="nucleotide sequence ID" value="NZ_CAJNAQ010000005.1"/>
</dbReference>
<dbReference type="Gene3D" id="3.30.70.240">
    <property type="match status" value="1"/>
</dbReference>
<gene>
    <name evidence="8 9" type="primary">cas2</name>
    <name evidence="9" type="ORF">NUZ5A_50173</name>
</gene>
<dbReference type="SUPFAM" id="SSF143430">
    <property type="entry name" value="TTP0101/SSO1404-like"/>
    <property type="match status" value="1"/>
</dbReference>
<dbReference type="InterPro" id="IPR019199">
    <property type="entry name" value="Virulence_VapD/CRISPR_Cas2"/>
</dbReference>
<evidence type="ECO:0000256" key="2">
    <source>
        <dbReference type="ARBA" id="ARBA00022722"/>
    </source>
</evidence>
<sequence>MTENMYYVAYDITDNDVRTAVIQILKNAGFTRIQKSVFCGKISGQQKKDIIEMVKTQITDNDSFYMFLACKQCFGKITIVGKPFDKEYVSNEKGAEVF</sequence>
<reference evidence="9" key="1">
    <citation type="submission" date="2021-02" db="EMBL/GenBank/DDBJ databases">
        <authorList>
            <person name="Han P."/>
        </authorList>
    </citation>
    <scope>NUCLEOTIDE SEQUENCE</scope>
    <source>
        <strain evidence="9">Candidatus Nitrosotenuis uzonensis 5A</strain>
    </source>
</reference>
<keyword evidence="7 8" id="KW-0051">Antiviral defense</keyword>
<dbReference type="AlphaFoldDB" id="A0A812F357"/>
<dbReference type="EC" id="3.1.-.-" evidence="8"/>
<name>A0A812F357_9ARCH</name>
<dbReference type="GO" id="GO:0051607">
    <property type="term" value="P:defense response to virus"/>
    <property type="evidence" value="ECO:0007669"/>
    <property type="project" value="UniProtKB-UniRule"/>
</dbReference>
<dbReference type="GO" id="GO:0043571">
    <property type="term" value="P:maintenance of CRISPR repeat elements"/>
    <property type="evidence" value="ECO:0007669"/>
    <property type="project" value="UniProtKB-UniRule"/>
</dbReference>
<dbReference type="Pfam" id="PF09827">
    <property type="entry name" value="CRISPR_Cas2"/>
    <property type="match status" value="1"/>
</dbReference>
<dbReference type="PANTHER" id="PTHR34405">
    <property type="entry name" value="CRISPR-ASSOCIATED ENDORIBONUCLEASE CAS2"/>
    <property type="match status" value="1"/>
</dbReference>
<evidence type="ECO:0000256" key="6">
    <source>
        <dbReference type="ARBA" id="ARBA00022842"/>
    </source>
</evidence>
<evidence type="ECO:0000256" key="7">
    <source>
        <dbReference type="ARBA" id="ARBA00023118"/>
    </source>
</evidence>
<evidence type="ECO:0000256" key="5">
    <source>
        <dbReference type="ARBA" id="ARBA00022801"/>
    </source>
</evidence>
<keyword evidence="4 8" id="KW-0255">Endonuclease</keyword>
<evidence type="ECO:0000256" key="1">
    <source>
        <dbReference type="ARBA" id="ARBA00001946"/>
    </source>
</evidence>
<dbReference type="EMBL" id="CAJNAQ010000005">
    <property type="protein sequence ID" value="CAE6493523.1"/>
    <property type="molecule type" value="Genomic_DNA"/>
</dbReference>
<evidence type="ECO:0000256" key="8">
    <source>
        <dbReference type="HAMAP-Rule" id="MF_01471"/>
    </source>
</evidence>
<dbReference type="Proteomes" id="UP000655759">
    <property type="component" value="Unassembled WGS sequence"/>
</dbReference>
<dbReference type="GO" id="GO:0046872">
    <property type="term" value="F:metal ion binding"/>
    <property type="evidence" value="ECO:0007669"/>
    <property type="project" value="UniProtKB-UniRule"/>
</dbReference>